<sequence>MAPRKNTQGSNDSLSGGTPDRAGERTGAASQMTGAQPDGNGDAGDVGAGAVEYSASPAKEAERAARMQAIASIGPNPAPILPKGPAPEFLSERRIATVASAIEHDGYRFAPGDPIPLTLTEFTGLKGTGALAGASWDDLETL</sequence>
<proteinExistence type="predicted"/>
<reference evidence="2 3" key="1">
    <citation type="submission" date="2018-09" db="EMBL/GenBank/DDBJ databases">
        <title>Gemmobacter lutimaris sp. nov., a marine bacterium isolated from tidal flat.</title>
        <authorList>
            <person name="Lee D.W."/>
            <person name="Yoo Y."/>
            <person name="Kim J.-J."/>
            <person name="Kim B.S."/>
        </authorList>
    </citation>
    <scope>NUCLEOTIDE SEQUENCE [LARGE SCALE GENOMIC DNA]</scope>
    <source>
        <strain evidence="2 3">YJ-T1-11</strain>
    </source>
</reference>
<feature type="region of interest" description="Disordered" evidence="1">
    <location>
        <begin position="1"/>
        <end position="57"/>
    </location>
</feature>
<dbReference type="Proteomes" id="UP000266649">
    <property type="component" value="Unassembled WGS sequence"/>
</dbReference>
<feature type="compositionally biased region" description="Polar residues" evidence="1">
    <location>
        <begin position="1"/>
        <end position="16"/>
    </location>
</feature>
<evidence type="ECO:0000313" key="2">
    <source>
        <dbReference type="EMBL" id="RID89682.1"/>
    </source>
</evidence>
<comment type="caution">
    <text evidence="2">The sequence shown here is derived from an EMBL/GenBank/DDBJ whole genome shotgun (WGS) entry which is preliminary data.</text>
</comment>
<gene>
    <name evidence="2" type="ORF">D2N39_21960</name>
</gene>
<dbReference type="AlphaFoldDB" id="A0A398BHF0"/>
<keyword evidence="3" id="KW-1185">Reference proteome</keyword>
<evidence type="ECO:0000256" key="1">
    <source>
        <dbReference type="SAM" id="MobiDB-lite"/>
    </source>
</evidence>
<dbReference type="EMBL" id="QXXQ01000029">
    <property type="protein sequence ID" value="RID89682.1"/>
    <property type="molecule type" value="Genomic_DNA"/>
</dbReference>
<protein>
    <submittedName>
        <fullName evidence="2">Uncharacterized protein</fullName>
    </submittedName>
</protein>
<name>A0A398BHF0_9RHOB</name>
<organism evidence="2 3">
    <name type="scientific">Gemmobacter lutimaris</name>
    <dbReference type="NCBI Taxonomy" id="2306023"/>
    <lineage>
        <taxon>Bacteria</taxon>
        <taxon>Pseudomonadati</taxon>
        <taxon>Pseudomonadota</taxon>
        <taxon>Alphaproteobacteria</taxon>
        <taxon>Rhodobacterales</taxon>
        <taxon>Paracoccaceae</taxon>
        <taxon>Gemmobacter</taxon>
    </lineage>
</organism>
<accession>A0A398BHF0</accession>
<dbReference type="RefSeq" id="WP_119136854.1">
    <property type="nucleotide sequence ID" value="NZ_QXXQ01000029.1"/>
</dbReference>
<evidence type="ECO:0000313" key="3">
    <source>
        <dbReference type="Proteomes" id="UP000266649"/>
    </source>
</evidence>